<dbReference type="PROSITE" id="PS50042">
    <property type="entry name" value="CNMP_BINDING_3"/>
    <property type="match status" value="1"/>
</dbReference>
<feature type="region of interest" description="Disordered" evidence="4">
    <location>
        <begin position="210"/>
        <end position="229"/>
    </location>
</feature>
<sequence length="289" mass="31324">MEGRDPVSAGPRGPPAGSAGAQAVRSLRPGPRQRPPSLELTVNYVMSWASARPSGGARPSAGGLPAIQDALPMRLIERRYDDGDTIFLRGDPGDSILIIQSGRVALRLISRQGREILLGILHPGEMFGEVSALDGRGRSADAVALSECRLQIVDGRDLRRMLKQSPEACLQMMELLTTRLRRTSDQLEGVALLNLPARLARLLLTLAETEASQTPSGQTPSGRTTPGRTMRLPRRLSQRDLGLLIGASRSKVNVQINRWIGEGILGREGSALMVRDRETLADIAETEEF</sequence>
<feature type="domain" description="HTH crp-type" evidence="6">
    <location>
        <begin position="193"/>
        <end position="278"/>
    </location>
</feature>
<evidence type="ECO:0000256" key="2">
    <source>
        <dbReference type="ARBA" id="ARBA00023125"/>
    </source>
</evidence>
<organism evidence="7 8">
    <name type="scientific">Inquilinus limosus</name>
    <dbReference type="NCBI Taxonomy" id="171674"/>
    <lineage>
        <taxon>Bacteria</taxon>
        <taxon>Pseudomonadati</taxon>
        <taxon>Pseudomonadota</taxon>
        <taxon>Alphaproteobacteria</taxon>
        <taxon>Rhodospirillales</taxon>
        <taxon>Rhodospirillaceae</taxon>
        <taxon>Inquilinus</taxon>
    </lineage>
</organism>
<protein>
    <recommendedName>
        <fullName evidence="9">Crp/Fnr family transcriptional regulator</fullName>
    </recommendedName>
</protein>
<dbReference type="SUPFAM" id="SSF46785">
    <property type="entry name" value="Winged helix' DNA-binding domain"/>
    <property type="match status" value="1"/>
</dbReference>
<evidence type="ECO:0000256" key="4">
    <source>
        <dbReference type="SAM" id="MobiDB-lite"/>
    </source>
</evidence>
<evidence type="ECO:0000313" key="7">
    <source>
        <dbReference type="EMBL" id="OWJ69019.1"/>
    </source>
</evidence>
<feature type="domain" description="Cyclic nucleotide-binding" evidence="5">
    <location>
        <begin position="75"/>
        <end position="179"/>
    </location>
</feature>
<reference evidence="8" key="1">
    <citation type="submission" date="2017-05" db="EMBL/GenBank/DDBJ databases">
        <authorList>
            <person name="Macchi M."/>
            <person name="Festa S."/>
            <person name="Coppotelli B.M."/>
            <person name="Morelli I.S."/>
        </authorList>
    </citation>
    <scope>NUCLEOTIDE SEQUENCE [LARGE SCALE GENOMIC DNA]</scope>
    <source>
        <strain evidence="8">I</strain>
    </source>
</reference>
<keyword evidence="1" id="KW-0805">Transcription regulation</keyword>
<dbReference type="Proteomes" id="UP000196655">
    <property type="component" value="Unassembled WGS sequence"/>
</dbReference>
<dbReference type="GO" id="GO:0003700">
    <property type="term" value="F:DNA-binding transcription factor activity"/>
    <property type="evidence" value="ECO:0007669"/>
    <property type="project" value="TreeGrafter"/>
</dbReference>
<evidence type="ECO:0008006" key="9">
    <source>
        <dbReference type="Google" id="ProtNLM"/>
    </source>
</evidence>
<proteinExistence type="predicted"/>
<feature type="compositionally biased region" description="Low complexity" evidence="4">
    <location>
        <begin position="1"/>
        <end position="21"/>
    </location>
</feature>
<evidence type="ECO:0000259" key="6">
    <source>
        <dbReference type="PROSITE" id="PS51063"/>
    </source>
</evidence>
<gene>
    <name evidence="7" type="ORF">BWR60_00250</name>
</gene>
<comment type="caution">
    <text evidence="7">The sequence shown here is derived from an EMBL/GenBank/DDBJ whole genome shotgun (WGS) entry which is preliminary data.</text>
</comment>
<dbReference type="PANTHER" id="PTHR24567">
    <property type="entry name" value="CRP FAMILY TRANSCRIPTIONAL REGULATORY PROTEIN"/>
    <property type="match status" value="1"/>
</dbReference>
<evidence type="ECO:0000259" key="5">
    <source>
        <dbReference type="PROSITE" id="PS50042"/>
    </source>
</evidence>
<dbReference type="InterPro" id="IPR036390">
    <property type="entry name" value="WH_DNA-bd_sf"/>
</dbReference>
<feature type="compositionally biased region" description="Polar residues" evidence="4">
    <location>
        <begin position="212"/>
        <end position="227"/>
    </location>
</feature>
<keyword evidence="3" id="KW-0804">Transcription</keyword>
<evidence type="ECO:0000313" key="8">
    <source>
        <dbReference type="Proteomes" id="UP000196655"/>
    </source>
</evidence>
<feature type="region of interest" description="Disordered" evidence="4">
    <location>
        <begin position="1"/>
        <end position="38"/>
    </location>
</feature>
<dbReference type="GO" id="GO:0003677">
    <property type="term" value="F:DNA binding"/>
    <property type="evidence" value="ECO:0007669"/>
    <property type="project" value="UniProtKB-KW"/>
</dbReference>
<keyword evidence="8" id="KW-1185">Reference proteome</keyword>
<dbReference type="Pfam" id="PF00027">
    <property type="entry name" value="cNMP_binding"/>
    <property type="match status" value="1"/>
</dbReference>
<dbReference type="SMART" id="SM00100">
    <property type="entry name" value="cNMP"/>
    <property type="match status" value="1"/>
</dbReference>
<dbReference type="Pfam" id="PF13545">
    <property type="entry name" value="HTH_Crp_2"/>
    <property type="match status" value="1"/>
</dbReference>
<dbReference type="GO" id="GO:0005829">
    <property type="term" value="C:cytosol"/>
    <property type="evidence" value="ECO:0007669"/>
    <property type="project" value="TreeGrafter"/>
</dbReference>
<dbReference type="InterPro" id="IPR018490">
    <property type="entry name" value="cNMP-bd_dom_sf"/>
</dbReference>
<dbReference type="InterPro" id="IPR012318">
    <property type="entry name" value="HTH_CRP"/>
</dbReference>
<dbReference type="SUPFAM" id="SSF51206">
    <property type="entry name" value="cAMP-binding domain-like"/>
    <property type="match status" value="1"/>
</dbReference>
<name>A0A211ZUY3_9PROT</name>
<accession>A0A211ZUY3</accession>
<dbReference type="PROSITE" id="PS51063">
    <property type="entry name" value="HTH_CRP_2"/>
    <property type="match status" value="1"/>
</dbReference>
<dbReference type="InterPro" id="IPR050397">
    <property type="entry name" value="Env_Response_Regulators"/>
</dbReference>
<keyword evidence="2" id="KW-0238">DNA-binding</keyword>
<dbReference type="EMBL" id="NHON01000001">
    <property type="protein sequence ID" value="OWJ69019.1"/>
    <property type="molecule type" value="Genomic_DNA"/>
</dbReference>
<dbReference type="InterPro" id="IPR014710">
    <property type="entry name" value="RmlC-like_jellyroll"/>
</dbReference>
<dbReference type="InterPro" id="IPR000595">
    <property type="entry name" value="cNMP-bd_dom"/>
</dbReference>
<dbReference type="Gene3D" id="2.60.120.10">
    <property type="entry name" value="Jelly Rolls"/>
    <property type="match status" value="1"/>
</dbReference>
<dbReference type="AlphaFoldDB" id="A0A211ZUY3"/>
<dbReference type="PANTHER" id="PTHR24567:SF68">
    <property type="entry name" value="DNA-BINDING TRANSCRIPTIONAL DUAL REGULATOR CRP"/>
    <property type="match status" value="1"/>
</dbReference>
<dbReference type="SMART" id="SM00419">
    <property type="entry name" value="HTH_CRP"/>
    <property type="match status" value="1"/>
</dbReference>
<evidence type="ECO:0000256" key="1">
    <source>
        <dbReference type="ARBA" id="ARBA00023015"/>
    </source>
</evidence>
<dbReference type="CDD" id="cd00038">
    <property type="entry name" value="CAP_ED"/>
    <property type="match status" value="1"/>
</dbReference>
<dbReference type="OrthoDB" id="3525895at2"/>
<evidence type="ECO:0000256" key="3">
    <source>
        <dbReference type="ARBA" id="ARBA00023163"/>
    </source>
</evidence>